<feature type="compositionally biased region" description="Polar residues" evidence="1">
    <location>
        <begin position="573"/>
        <end position="584"/>
    </location>
</feature>
<gene>
    <name evidence="3" type="ORF">ALECFALPRED_002264</name>
</gene>
<evidence type="ECO:0000313" key="3">
    <source>
        <dbReference type="EMBL" id="CAF9922889.1"/>
    </source>
</evidence>
<feature type="compositionally biased region" description="Basic and acidic residues" evidence="1">
    <location>
        <begin position="609"/>
        <end position="621"/>
    </location>
</feature>
<comment type="caution">
    <text evidence="3">The sequence shown here is derived from an EMBL/GenBank/DDBJ whole genome shotgun (WGS) entry which is preliminary data.</text>
</comment>
<organism evidence="3 4">
    <name type="scientific">Alectoria fallacina</name>
    <dbReference type="NCBI Taxonomy" id="1903189"/>
    <lineage>
        <taxon>Eukaryota</taxon>
        <taxon>Fungi</taxon>
        <taxon>Dikarya</taxon>
        <taxon>Ascomycota</taxon>
        <taxon>Pezizomycotina</taxon>
        <taxon>Lecanoromycetes</taxon>
        <taxon>OSLEUM clade</taxon>
        <taxon>Lecanoromycetidae</taxon>
        <taxon>Lecanorales</taxon>
        <taxon>Lecanorineae</taxon>
        <taxon>Parmeliaceae</taxon>
        <taxon>Alectoria</taxon>
    </lineage>
</organism>
<keyword evidence="4" id="KW-1185">Reference proteome</keyword>
<dbReference type="EMBL" id="CAJPDR010000161">
    <property type="protein sequence ID" value="CAF9922889.1"/>
    <property type="molecule type" value="Genomic_DNA"/>
</dbReference>
<feature type="compositionally biased region" description="Basic and acidic residues" evidence="1">
    <location>
        <begin position="365"/>
        <end position="374"/>
    </location>
</feature>
<keyword evidence="2" id="KW-1133">Transmembrane helix</keyword>
<feature type="region of interest" description="Disordered" evidence="1">
    <location>
        <begin position="62"/>
        <end position="97"/>
    </location>
</feature>
<accession>A0A8H3FG46</accession>
<feature type="compositionally biased region" description="Basic and acidic residues" evidence="1">
    <location>
        <begin position="335"/>
        <end position="353"/>
    </location>
</feature>
<sequence>MEGTPAQQIFMLKKSLDENGTALHEEMRQKAELKSANEQLATQILQQKEAYAKLEKHAKSCEKATNKAQKEAKHTQGYTDHLIGSQKGNLKSAERRLDEATRELKQWRDKYGWSVEKPAEEKYALQERLSEWQSKAEKARNQIASLEEQIQGTPQQIGLHQALEQWEEHQGCSAEFADLQDKLHDGTLLKQQLESDLASSKQRYQKAKSDMKALQTKADQLEQAYKALQNQDKTNEYILHIQKLESDLEQHQKTEGDVKALQEKVNQLESASEVVRDQEKTDIDMLDADMLDKERLESDLKALQDRFQNTESEMKALQEKAELLEQANKAFQDQAKSHNDTLQKLESDQKASEEQCQETESSMKALREQADQLKSELNIAKEQIQTKESDMEALQGKADQLESDLNSREEELEELASDMESLQGILDLLESDLETAKEEHQTTKSNMEALREEAVQPEQANKTFQQKEDEKLLSMTFEEWAAVQRDTEESRKLLAQNEASKKPHQELETQQLQIETPKEAEPSQVTPPSSPTYTTDDGSQDLEKTPRPKKSLRQDLGYSSRDQSDEEQSDFSMPQQQSATTSKQAETGEEEKEAGAETWEADDSEDGEEHTKGSTHREMKKPLPMKRQVKNLETLEIQAKERAKEQPEALETLFECTPAKANAIDRRLKALGPGCRLHEAPALVAYELSGIPENTYKGLASGQLIATVPPNEVKDVGTNPDRFADDIATDTTGLPTKEVASPLSVAKDMATDTTDLPVEEATAPYTGSSRRTLFLCFLMLLTISSGLFCMYMGLRSDPKPNTQHGLMYKNIYSHRHTPFPTPSLCAPTPITFVYPPTPALQLGLERMMTGSSLGGGLKGMKW</sequence>
<feature type="region of interest" description="Disordered" evidence="1">
    <location>
        <begin position="436"/>
        <end position="467"/>
    </location>
</feature>
<dbReference type="OrthoDB" id="10255522at2759"/>
<protein>
    <submittedName>
        <fullName evidence="3">Uncharacterized protein</fullName>
    </submittedName>
</protein>
<proteinExistence type="predicted"/>
<evidence type="ECO:0000256" key="2">
    <source>
        <dbReference type="SAM" id="Phobius"/>
    </source>
</evidence>
<feature type="region of interest" description="Disordered" evidence="1">
    <location>
        <begin position="484"/>
        <end position="623"/>
    </location>
</feature>
<name>A0A8H3FG46_9LECA</name>
<dbReference type="Proteomes" id="UP000664203">
    <property type="component" value="Unassembled WGS sequence"/>
</dbReference>
<feature type="region of interest" description="Disordered" evidence="1">
    <location>
        <begin position="328"/>
        <end position="408"/>
    </location>
</feature>
<dbReference type="AlphaFoldDB" id="A0A8H3FG46"/>
<feature type="compositionally biased region" description="Basic and acidic residues" evidence="1">
    <location>
        <begin position="62"/>
        <end position="74"/>
    </location>
</feature>
<feature type="compositionally biased region" description="Acidic residues" evidence="1">
    <location>
        <begin position="599"/>
        <end position="608"/>
    </location>
</feature>
<evidence type="ECO:0000313" key="4">
    <source>
        <dbReference type="Proteomes" id="UP000664203"/>
    </source>
</evidence>
<reference evidence="3" key="1">
    <citation type="submission" date="2021-03" db="EMBL/GenBank/DDBJ databases">
        <authorList>
            <person name="Tagirdzhanova G."/>
        </authorList>
    </citation>
    <scope>NUCLEOTIDE SEQUENCE</scope>
</reference>
<keyword evidence="2" id="KW-0472">Membrane</keyword>
<evidence type="ECO:0000256" key="1">
    <source>
        <dbReference type="SAM" id="MobiDB-lite"/>
    </source>
</evidence>
<feature type="transmembrane region" description="Helical" evidence="2">
    <location>
        <begin position="772"/>
        <end position="794"/>
    </location>
</feature>
<dbReference type="Gene3D" id="1.20.5.340">
    <property type="match status" value="1"/>
</dbReference>
<feature type="compositionally biased region" description="Low complexity" evidence="1">
    <location>
        <begin position="522"/>
        <end position="537"/>
    </location>
</feature>
<keyword evidence="2" id="KW-0812">Transmembrane</keyword>